<dbReference type="SMART" id="SM00448">
    <property type="entry name" value="REC"/>
    <property type="match status" value="1"/>
</dbReference>
<evidence type="ECO:0000256" key="6">
    <source>
        <dbReference type="PROSITE-ProRule" id="PRU00169"/>
    </source>
</evidence>
<dbReference type="CDD" id="cd16922">
    <property type="entry name" value="HATPase_EvgS-ArcB-TorS-like"/>
    <property type="match status" value="1"/>
</dbReference>
<dbReference type="FunFam" id="3.30.565.10:FF:000010">
    <property type="entry name" value="Sensor histidine kinase RcsC"/>
    <property type="match status" value="1"/>
</dbReference>
<dbReference type="STRING" id="1499966.U14_04313"/>
<dbReference type="SUPFAM" id="SSF55874">
    <property type="entry name" value="ATPase domain of HSP90 chaperone/DNA topoisomerase II/histidine kinase"/>
    <property type="match status" value="1"/>
</dbReference>
<evidence type="ECO:0000256" key="1">
    <source>
        <dbReference type="ARBA" id="ARBA00000085"/>
    </source>
</evidence>
<accession>A0A0S6W5W1</accession>
<organism evidence="10">
    <name type="scientific">Candidatus Moduliflexus flocculans</name>
    <dbReference type="NCBI Taxonomy" id="1499966"/>
    <lineage>
        <taxon>Bacteria</taxon>
        <taxon>Candidatus Moduliflexota</taxon>
        <taxon>Candidatus Moduliflexia</taxon>
        <taxon>Candidatus Moduliflexales</taxon>
        <taxon>Candidatus Moduliflexaceae</taxon>
    </lineage>
</organism>
<protein>
    <recommendedName>
        <fullName evidence="2">histidine kinase</fullName>
        <ecNumber evidence="2">2.7.13.3</ecNumber>
    </recommendedName>
</protein>
<dbReference type="InterPro" id="IPR036890">
    <property type="entry name" value="HATPase_C_sf"/>
</dbReference>
<dbReference type="CDD" id="cd00130">
    <property type="entry name" value="PAS"/>
    <property type="match status" value="1"/>
</dbReference>
<dbReference type="GO" id="GO:0009927">
    <property type="term" value="F:histidine phosphotransfer kinase activity"/>
    <property type="evidence" value="ECO:0007669"/>
    <property type="project" value="TreeGrafter"/>
</dbReference>
<keyword evidence="11" id="KW-1185">Reference proteome</keyword>
<dbReference type="InterPro" id="IPR013767">
    <property type="entry name" value="PAS_fold"/>
</dbReference>
<dbReference type="PANTHER" id="PTHR43047:SF72">
    <property type="entry name" value="OSMOSENSING HISTIDINE PROTEIN KINASE SLN1"/>
    <property type="match status" value="1"/>
</dbReference>
<dbReference type="Pfam" id="PF02518">
    <property type="entry name" value="HATPase_c"/>
    <property type="match status" value="1"/>
</dbReference>
<dbReference type="SMART" id="SM00091">
    <property type="entry name" value="PAS"/>
    <property type="match status" value="1"/>
</dbReference>
<dbReference type="CDD" id="cd00082">
    <property type="entry name" value="HisKA"/>
    <property type="match status" value="1"/>
</dbReference>
<sequence length="512" mass="56991">MTERQHSMQKGYIICVDDQPEVVGSLLTQLEHAVGDACEIEVAESAAEALEVIDDLLAQGEQIDIVITDEIMPGMQGSHFLEIVHKRDRNIMTVILTGQAGFDDVVYAINHAGLEKCLKKPWDYDELKATVEALIQKAKIKRLNDRLAEELIAEKNKAEAIVHSITDGIIVFDGNDRISLVNKACTDILGCREEDILGKRILDVLELRDLIMLLVEASHRNNEVVSDEIVIRREENPAEERSIIAIAKTLRDKDDYPMGVVTILRDVTQEKELNRLKANFLSTVSHELRTPISSILSTFELLLQETLGELNADQRDFITMSWKQSEVLSDLIDNLIDVTGLEANQIDLNPSRFDIAQAAQEVADIARKAAQAKGLQLKMTIAPDLPDMIADRPKIIRVLKNVLLNAIKFTEVGTVSLSIMHQDDTILISVADSGIGIAEEHFERIFEKFYQVDNTSTREYGGSGLGLSICKAIVKAHHGRIWVESVLHKGATFHIHLPCMPMASKAVTEASQ</sequence>
<evidence type="ECO:0000256" key="4">
    <source>
        <dbReference type="ARBA" id="ARBA00022679"/>
    </source>
</evidence>
<dbReference type="Proteomes" id="UP000030700">
    <property type="component" value="Unassembled WGS sequence"/>
</dbReference>
<feature type="domain" description="Histidine kinase" evidence="7">
    <location>
        <begin position="283"/>
        <end position="501"/>
    </location>
</feature>
<dbReference type="InterPro" id="IPR035965">
    <property type="entry name" value="PAS-like_dom_sf"/>
</dbReference>
<keyword evidence="3 6" id="KW-0597">Phosphoprotein</keyword>
<dbReference type="GO" id="GO:0006355">
    <property type="term" value="P:regulation of DNA-templated transcription"/>
    <property type="evidence" value="ECO:0007669"/>
    <property type="project" value="InterPro"/>
</dbReference>
<dbReference type="PROSITE" id="PS50112">
    <property type="entry name" value="PAS"/>
    <property type="match status" value="1"/>
</dbReference>
<dbReference type="Pfam" id="PF00989">
    <property type="entry name" value="PAS"/>
    <property type="match status" value="1"/>
</dbReference>
<dbReference type="InterPro" id="IPR003594">
    <property type="entry name" value="HATPase_dom"/>
</dbReference>
<evidence type="ECO:0000256" key="5">
    <source>
        <dbReference type="ARBA" id="ARBA00022777"/>
    </source>
</evidence>
<gene>
    <name evidence="10" type="ORF">U14_04313</name>
</gene>
<dbReference type="SUPFAM" id="SSF55785">
    <property type="entry name" value="PYP-like sensor domain (PAS domain)"/>
    <property type="match status" value="1"/>
</dbReference>
<dbReference type="Pfam" id="PF00512">
    <property type="entry name" value="HisKA"/>
    <property type="match status" value="1"/>
</dbReference>
<comment type="catalytic activity">
    <reaction evidence="1">
        <text>ATP + protein L-histidine = ADP + protein N-phospho-L-histidine.</text>
        <dbReference type="EC" id="2.7.13.3"/>
    </reaction>
</comment>
<dbReference type="InterPro" id="IPR011006">
    <property type="entry name" value="CheY-like_superfamily"/>
</dbReference>
<dbReference type="Gene3D" id="3.30.450.20">
    <property type="entry name" value="PAS domain"/>
    <property type="match status" value="1"/>
</dbReference>
<dbReference type="Pfam" id="PF00072">
    <property type="entry name" value="Response_reg"/>
    <property type="match status" value="1"/>
</dbReference>
<dbReference type="InterPro" id="IPR001789">
    <property type="entry name" value="Sig_transdc_resp-reg_receiver"/>
</dbReference>
<dbReference type="InterPro" id="IPR036097">
    <property type="entry name" value="HisK_dim/P_sf"/>
</dbReference>
<dbReference type="SMART" id="SM00387">
    <property type="entry name" value="HATPase_c"/>
    <property type="match status" value="1"/>
</dbReference>
<feature type="domain" description="PAS" evidence="9">
    <location>
        <begin position="154"/>
        <end position="207"/>
    </location>
</feature>
<evidence type="ECO:0000259" key="9">
    <source>
        <dbReference type="PROSITE" id="PS50112"/>
    </source>
</evidence>
<dbReference type="PANTHER" id="PTHR43047">
    <property type="entry name" value="TWO-COMPONENT HISTIDINE PROTEIN KINASE"/>
    <property type="match status" value="1"/>
</dbReference>
<dbReference type="PROSITE" id="PS50109">
    <property type="entry name" value="HIS_KIN"/>
    <property type="match status" value="1"/>
</dbReference>
<dbReference type="NCBIfam" id="TIGR00229">
    <property type="entry name" value="sensory_box"/>
    <property type="match status" value="1"/>
</dbReference>
<dbReference type="PRINTS" id="PR00344">
    <property type="entry name" value="BCTRLSENSOR"/>
</dbReference>
<dbReference type="Gene3D" id="3.40.50.2300">
    <property type="match status" value="1"/>
</dbReference>
<dbReference type="SUPFAM" id="SSF47384">
    <property type="entry name" value="Homodimeric domain of signal transducing histidine kinase"/>
    <property type="match status" value="1"/>
</dbReference>
<evidence type="ECO:0000313" key="11">
    <source>
        <dbReference type="Proteomes" id="UP000030700"/>
    </source>
</evidence>
<dbReference type="InterPro" id="IPR003661">
    <property type="entry name" value="HisK_dim/P_dom"/>
</dbReference>
<dbReference type="HOGENOM" id="CLU_000445_114_72_0"/>
<dbReference type="AlphaFoldDB" id="A0A0S6W5W1"/>
<proteinExistence type="predicted"/>
<evidence type="ECO:0000256" key="2">
    <source>
        <dbReference type="ARBA" id="ARBA00012438"/>
    </source>
</evidence>
<dbReference type="InterPro" id="IPR000014">
    <property type="entry name" value="PAS"/>
</dbReference>
<dbReference type="Gene3D" id="3.30.565.10">
    <property type="entry name" value="Histidine kinase-like ATPase, C-terminal domain"/>
    <property type="match status" value="1"/>
</dbReference>
<evidence type="ECO:0000259" key="8">
    <source>
        <dbReference type="PROSITE" id="PS50110"/>
    </source>
</evidence>
<dbReference type="InterPro" id="IPR004358">
    <property type="entry name" value="Sig_transdc_His_kin-like_C"/>
</dbReference>
<dbReference type="PROSITE" id="PS50110">
    <property type="entry name" value="RESPONSE_REGULATORY"/>
    <property type="match status" value="1"/>
</dbReference>
<keyword evidence="5" id="KW-0418">Kinase</keyword>
<dbReference type="GO" id="GO:0000155">
    <property type="term" value="F:phosphorelay sensor kinase activity"/>
    <property type="evidence" value="ECO:0007669"/>
    <property type="project" value="InterPro"/>
</dbReference>
<dbReference type="SMART" id="SM00388">
    <property type="entry name" value="HisKA"/>
    <property type="match status" value="1"/>
</dbReference>
<dbReference type="EMBL" id="DF820459">
    <property type="protein sequence ID" value="GAK53054.1"/>
    <property type="molecule type" value="Genomic_DNA"/>
</dbReference>
<evidence type="ECO:0000256" key="3">
    <source>
        <dbReference type="ARBA" id="ARBA00022553"/>
    </source>
</evidence>
<dbReference type="InterPro" id="IPR005467">
    <property type="entry name" value="His_kinase_dom"/>
</dbReference>
<feature type="domain" description="Response regulatory" evidence="8">
    <location>
        <begin position="12"/>
        <end position="135"/>
    </location>
</feature>
<feature type="modified residue" description="4-aspartylphosphate" evidence="6">
    <location>
        <position position="69"/>
    </location>
</feature>
<reference evidence="10" key="1">
    <citation type="journal article" date="2015" name="PeerJ">
        <title>First genomic representation of candidate bacterial phylum KSB3 points to enhanced environmental sensing as a trigger of wastewater bulking.</title>
        <authorList>
            <person name="Sekiguchi Y."/>
            <person name="Ohashi A."/>
            <person name="Parks D.H."/>
            <person name="Yamauchi T."/>
            <person name="Tyson G.W."/>
            <person name="Hugenholtz P."/>
        </authorList>
    </citation>
    <scope>NUCLEOTIDE SEQUENCE [LARGE SCALE GENOMIC DNA]</scope>
</reference>
<keyword evidence="4" id="KW-0808">Transferase</keyword>
<evidence type="ECO:0000259" key="7">
    <source>
        <dbReference type="PROSITE" id="PS50109"/>
    </source>
</evidence>
<dbReference type="EC" id="2.7.13.3" evidence="2"/>
<dbReference type="SUPFAM" id="SSF52172">
    <property type="entry name" value="CheY-like"/>
    <property type="match status" value="1"/>
</dbReference>
<evidence type="ECO:0000313" key="10">
    <source>
        <dbReference type="EMBL" id="GAK53054.1"/>
    </source>
</evidence>
<dbReference type="GO" id="GO:0005886">
    <property type="term" value="C:plasma membrane"/>
    <property type="evidence" value="ECO:0007669"/>
    <property type="project" value="TreeGrafter"/>
</dbReference>
<dbReference type="Gene3D" id="1.10.287.130">
    <property type="match status" value="1"/>
</dbReference>
<name>A0A0S6W5W1_9BACT</name>